<dbReference type="GO" id="GO:0046952">
    <property type="term" value="P:ketone body catabolic process"/>
    <property type="evidence" value="ECO:0007669"/>
    <property type="project" value="InterPro"/>
</dbReference>
<dbReference type="InterPro" id="IPR004165">
    <property type="entry name" value="CoA_trans_fam_I"/>
</dbReference>
<dbReference type="PANTHER" id="PTHR13707:SF60">
    <property type="entry name" value="ACETATE COA-TRANSFERASE SUBUNIT ALPHA"/>
    <property type="match status" value="1"/>
</dbReference>
<evidence type="ECO:0000256" key="6">
    <source>
        <dbReference type="PIRSR" id="PIRSR000858-1"/>
    </source>
</evidence>
<name>K0C735_ALCDB</name>
<dbReference type="InterPro" id="IPR012791">
    <property type="entry name" value="3-oxoacid_CoA-transf_B"/>
</dbReference>
<dbReference type="Pfam" id="PF01144">
    <property type="entry name" value="CoA_trans"/>
    <property type="match status" value="2"/>
</dbReference>
<dbReference type="InterPro" id="IPR004163">
    <property type="entry name" value="CoA_transf_BS"/>
</dbReference>
<dbReference type="Proteomes" id="UP000006286">
    <property type="component" value="Chromosome"/>
</dbReference>
<evidence type="ECO:0000256" key="2">
    <source>
        <dbReference type="ARBA" id="ARBA00007047"/>
    </source>
</evidence>
<evidence type="ECO:0000256" key="4">
    <source>
        <dbReference type="ARBA" id="ARBA00022679"/>
    </source>
</evidence>
<dbReference type="InterPro" id="IPR012792">
    <property type="entry name" value="3-oxoacid_CoA-transf_A"/>
</dbReference>
<reference evidence="7 8" key="1">
    <citation type="journal article" date="2012" name="J. Bacteriol.">
        <title>Complete genome sequence of Alcanivorax dieselolei type strain B5.</title>
        <authorList>
            <person name="Lai Q."/>
            <person name="Li W."/>
            <person name="Shao Z."/>
        </authorList>
    </citation>
    <scope>NUCLEOTIDE SEQUENCE [LARGE SCALE GENOMIC DNA]</scope>
    <source>
        <strain evidence="8">DSM 16502 / CGMCC 1.3690 / B-5</strain>
    </source>
</reference>
<comment type="similarity">
    <text evidence="1">Belongs to the 3-oxoacid CoA-transferase subunit A family.</text>
</comment>
<keyword evidence="4 5" id="KW-0808">Transferase</keyword>
<dbReference type="EMBL" id="CP003466">
    <property type="protein sequence ID" value="AFT68333.1"/>
    <property type="molecule type" value="Genomic_DNA"/>
</dbReference>
<comment type="similarity">
    <text evidence="3 5">Belongs to the 3-oxoacid CoA-transferase family.</text>
</comment>
<evidence type="ECO:0000256" key="5">
    <source>
        <dbReference type="PIRNR" id="PIRNR000858"/>
    </source>
</evidence>
<dbReference type="SMART" id="SM00882">
    <property type="entry name" value="CoA_trans"/>
    <property type="match status" value="2"/>
</dbReference>
<dbReference type="eggNOG" id="COG2057">
    <property type="taxonomic scope" value="Bacteria"/>
</dbReference>
<dbReference type="NCBIfam" id="TIGR02428">
    <property type="entry name" value="pcaJ_scoB_fam"/>
    <property type="match status" value="1"/>
</dbReference>
<proteinExistence type="inferred from homology"/>
<dbReference type="eggNOG" id="COG1788">
    <property type="taxonomic scope" value="Bacteria"/>
</dbReference>
<dbReference type="GO" id="GO:0008775">
    <property type="term" value="F:acetate CoA-transferase activity"/>
    <property type="evidence" value="ECO:0007669"/>
    <property type="project" value="UniProtKB-EC"/>
</dbReference>
<dbReference type="HOGENOM" id="CLU_019942_1_2_6"/>
<comment type="function">
    <text evidence="5">CoA transferase having broad substrate specificity for short-chain acyl-CoA thioesters with the activity decreasing when the length of the carboxylic acid chain exceeds four carbons.</text>
</comment>
<protein>
    <recommendedName>
        <fullName evidence="5">Acetate CoA-transferase YdiF</fullName>
        <ecNumber evidence="5">2.8.3.8</ecNumber>
    </recommendedName>
</protein>
<dbReference type="InterPro" id="IPR037171">
    <property type="entry name" value="NagB/RpiA_transferase-like"/>
</dbReference>
<dbReference type="AlphaFoldDB" id="K0C735"/>
<dbReference type="EC" id="2.8.3.8" evidence="5"/>
<accession>K0C735</accession>
<dbReference type="KEGG" id="adi:B5T_00044"/>
<gene>
    <name evidence="7" type="ordered locus">B5T_00044</name>
</gene>
<feature type="active site" description="5-glutamyl coenzyme A thioester intermediate" evidence="6">
    <location>
        <position position="271"/>
    </location>
</feature>
<dbReference type="SUPFAM" id="SSF100950">
    <property type="entry name" value="NagB/RpiA/CoA transferase-like"/>
    <property type="match status" value="2"/>
</dbReference>
<evidence type="ECO:0000256" key="1">
    <source>
        <dbReference type="ARBA" id="ARBA00005612"/>
    </source>
</evidence>
<evidence type="ECO:0000313" key="7">
    <source>
        <dbReference type="EMBL" id="AFT68333.1"/>
    </source>
</evidence>
<dbReference type="PROSITE" id="PS01273">
    <property type="entry name" value="COA_TRANSF_1"/>
    <property type="match status" value="1"/>
</dbReference>
<evidence type="ECO:0000256" key="3">
    <source>
        <dbReference type="ARBA" id="ARBA00007154"/>
    </source>
</evidence>
<comment type="catalytic activity">
    <reaction evidence="5">
        <text>an acyl-CoA + acetate = a carboxylate + acetyl-CoA</text>
        <dbReference type="Rhea" id="RHEA:13381"/>
        <dbReference type="ChEBI" id="CHEBI:29067"/>
        <dbReference type="ChEBI" id="CHEBI:30089"/>
        <dbReference type="ChEBI" id="CHEBI:57288"/>
        <dbReference type="ChEBI" id="CHEBI:58342"/>
        <dbReference type="EC" id="2.8.3.8"/>
    </reaction>
</comment>
<dbReference type="STRING" id="930169.B5T_00044"/>
<dbReference type="PATRIC" id="fig|930169.3.peg.44"/>
<dbReference type="NCBIfam" id="TIGR02429">
    <property type="entry name" value="pcaI_scoA_fam"/>
    <property type="match status" value="1"/>
</dbReference>
<keyword evidence="8" id="KW-1185">Reference proteome</keyword>
<dbReference type="PANTHER" id="PTHR13707">
    <property type="entry name" value="KETOACID-COENZYME A TRANSFERASE"/>
    <property type="match status" value="1"/>
</dbReference>
<dbReference type="Gene3D" id="3.40.1080.10">
    <property type="entry name" value="Glutaconate Coenzyme A-transferase"/>
    <property type="match status" value="2"/>
</dbReference>
<sequence>MINKIWDSFESAVADVKDGDSVMIGGFGSSGFPLQLIEALRQHGARDLTVISNNAGVGDEGIASLLKDRLVRKIVCSFPRSAGSVWFERLYEEGAIELELVPQGTLAERIRAAGAGIGGFYTPTGYGTRLAEGKETKVIDGRGYVLETALPADVALIKAQRADAWGNLIYNTAGRNFNPPMATAATLTVAEVERVEAVGDLDPECIVTPGIFVDRVVAQKEWRKMRLKPAEIAERVAQDIPDGAYVNLGIGMPTMVANYVSDDRQVIYQSENGILGVGPAPAPGEEDPDLINAGKQFVTLLPGGAYFDNAESFAMMRGGHLDLAVLGAFQVSEKGDLANWATNNDTYPPAVGGAMDLAVGAKQVFVIMSHTTKSGEPKILESCNYPLTGAAVVKRIYTDLAVLDVTDEGLRVRQLHGDNTFDEVQALTGATLLPAQN</sequence>
<organism evidence="7 8">
    <name type="scientific">Alcanivorax dieselolei (strain DSM 16502 / CGMCC 1.3690 / MCCC 1A00001 / B-5)</name>
    <name type="common">Alloalcanivorax dieselolei</name>
    <dbReference type="NCBI Taxonomy" id="930169"/>
    <lineage>
        <taxon>Bacteria</taxon>
        <taxon>Pseudomonadati</taxon>
        <taxon>Pseudomonadota</taxon>
        <taxon>Gammaproteobacteria</taxon>
        <taxon>Oceanospirillales</taxon>
        <taxon>Alcanivoracaceae</taxon>
        <taxon>Alloalcanivorax</taxon>
    </lineage>
</organism>
<dbReference type="InterPro" id="IPR014388">
    <property type="entry name" value="3-oxoacid_CoA-transferase"/>
</dbReference>
<evidence type="ECO:0000313" key="8">
    <source>
        <dbReference type="Proteomes" id="UP000006286"/>
    </source>
</evidence>
<comment type="similarity">
    <text evidence="2">Belongs to the 3-oxoacid CoA-transferase subunit B family.</text>
</comment>
<dbReference type="PIRSF" id="PIRSF000858">
    <property type="entry name" value="SCOT-t"/>
    <property type="match status" value="1"/>
</dbReference>